<protein>
    <submittedName>
        <fullName evidence="1">Uncharacterized protein</fullName>
    </submittedName>
</protein>
<accession>A0A1R4LMT9</accession>
<sequence length="58" mass="6936">MTEQLIMEEEMVGLAFVGKWHCNIMTEKGKREEHPTVVEGRDRPDHKEQRELYSMYVL</sequence>
<evidence type="ECO:0000313" key="1">
    <source>
        <dbReference type="EMBL" id="SJN57783.1"/>
    </source>
</evidence>
<keyword evidence="2" id="KW-1185">Reference proteome</keyword>
<evidence type="ECO:0000313" key="2">
    <source>
        <dbReference type="Proteomes" id="UP000188276"/>
    </source>
</evidence>
<dbReference type="Proteomes" id="UP000188276">
    <property type="component" value="Unassembled WGS sequence"/>
</dbReference>
<gene>
    <name evidence="1" type="ORF">VR7878_02481</name>
</gene>
<reference evidence="2" key="1">
    <citation type="submission" date="2017-02" db="EMBL/GenBank/DDBJ databases">
        <authorList>
            <person name="Rodrigo-Torres L."/>
            <person name="Arahal R.D."/>
            <person name="Lucena T."/>
        </authorList>
    </citation>
    <scope>NUCLEOTIDE SEQUENCE [LARGE SCALE GENOMIC DNA]</scope>
    <source>
        <strain evidence="2">CECT 7878</strain>
    </source>
</reference>
<proteinExistence type="predicted"/>
<name>A0A1R4LMT9_VIBR1</name>
<organism evidence="1 2">
    <name type="scientific">Vibrio ruber (strain DSM 16370 / JCM 11486 / BCRC 17186 / CECT 7878 / LMG 23124 / VR1)</name>
    <dbReference type="NCBI Taxonomy" id="1123498"/>
    <lineage>
        <taxon>Bacteria</taxon>
        <taxon>Pseudomonadati</taxon>
        <taxon>Pseudomonadota</taxon>
        <taxon>Gammaproteobacteria</taxon>
        <taxon>Vibrionales</taxon>
        <taxon>Vibrionaceae</taxon>
        <taxon>Vibrio</taxon>
    </lineage>
</organism>
<dbReference type="EMBL" id="FULE01000032">
    <property type="protein sequence ID" value="SJN57783.1"/>
    <property type="molecule type" value="Genomic_DNA"/>
</dbReference>
<dbReference type="AlphaFoldDB" id="A0A1R4LMT9"/>